<proteinExistence type="predicted"/>
<comment type="caution">
    <text evidence="2">The sequence shown here is derived from an EMBL/GenBank/DDBJ whole genome shotgun (WGS) entry which is preliminary data.</text>
</comment>
<dbReference type="InterPro" id="IPR012337">
    <property type="entry name" value="RNaseH-like_sf"/>
</dbReference>
<keyword evidence="3" id="KW-1185">Reference proteome</keyword>
<dbReference type="SUPFAM" id="SSF101690">
    <property type="entry name" value="PAZ domain"/>
    <property type="match status" value="1"/>
</dbReference>
<organism evidence="2 3">
    <name type="scientific">Marasmius crinis-equi</name>
    <dbReference type="NCBI Taxonomy" id="585013"/>
    <lineage>
        <taxon>Eukaryota</taxon>
        <taxon>Fungi</taxon>
        <taxon>Dikarya</taxon>
        <taxon>Basidiomycota</taxon>
        <taxon>Agaricomycotina</taxon>
        <taxon>Agaricomycetes</taxon>
        <taxon>Agaricomycetidae</taxon>
        <taxon>Agaricales</taxon>
        <taxon>Marasmiineae</taxon>
        <taxon>Marasmiaceae</taxon>
        <taxon>Marasmius</taxon>
    </lineage>
</organism>
<dbReference type="Gene3D" id="3.40.50.2300">
    <property type="match status" value="1"/>
</dbReference>
<dbReference type="Gene3D" id="2.170.260.10">
    <property type="entry name" value="paz domain"/>
    <property type="match status" value="1"/>
</dbReference>
<dbReference type="InterPro" id="IPR036085">
    <property type="entry name" value="PAZ_dom_sf"/>
</dbReference>
<dbReference type="InterPro" id="IPR003100">
    <property type="entry name" value="PAZ_dom"/>
</dbReference>
<accession>A0ABR3FKG6</accession>
<feature type="domain" description="Piwi" evidence="1">
    <location>
        <begin position="324"/>
        <end position="656"/>
    </location>
</feature>
<dbReference type="PANTHER" id="PTHR22891">
    <property type="entry name" value="EUKARYOTIC TRANSLATION INITIATION FACTOR 2C"/>
    <property type="match status" value="1"/>
</dbReference>
<dbReference type="SUPFAM" id="SSF53098">
    <property type="entry name" value="Ribonuclease H-like"/>
    <property type="match status" value="1"/>
</dbReference>
<dbReference type="InterPro" id="IPR036397">
    <property type="entry name" value="RNaseH_sf"/>
</dbReference>
<dbReference type="Gene3D" id="3.30.420.10">
    <property type="entry name" value="Ribonuclease H-like superfamily/Ribonuclease H"/>
    <property type="match status" value="1"/>
</dbReference>
<dbReference type="CDD" id="cd02846">
    <property type="entry name" value="PAZ_argonaute_like"/>
    <property type="match status" value="1"/>
</dbReference>
<evidence type="ECO:0000313" key="3">
    <source>
        <dbReference type="Proteomes" id="UP001465976"/>
    </source>
</evidence>
<dbReference type="Pfam" id="PF02170">
    <property type="entry name" value="PAZ"/>
    <property type="match status" value="1"/>
</dbReference>
<dbReference type="Proteomes" id="UP001465976">
    <property type="component" value="Unassembled WGS sequence"/>
</dbReference>
<name>A0ABR3FKG6_9AGAR</name>
<gene>
    <name evidence="2" type="ORF">V5O48_006089</name>
</gene>
<dbReference type="Pfam" id="PF02171">
    <property type="entry name" value="Piwi"/>
    <property type="match status" value="1"/>
</dbReference>
<dbReference type="PROSITE" id="PS50822">
    <property type="entry name" value="PIWI"/>
    <property type="match status" value="1"/>
</dbReference>
<sequence>MDKMLINVDTTVATMYPSGPMIDVFCSFLGLQDYRDLAFNPDDPRDQHDLRDLARHFRGVKITVKTVKPYRTKTVANLVFRAGYFQFDYNGSSITVDDYLKLAHLIHIRHPKLIGVQLATPRGTQAPVQIVPLELCDINPRQFFKRPFPERYRDQALKFSTKRPEQRLEAIMSSEGPLPQYTTSQYIVESGMRIDTEPLRIQGRLLHPPTILSREHHADVDRTTGKQVIVPGEEISTKPQNGAWAMHRLHSPARVNVWVASFCPTFPPSQLERHMLGLIKCCREYGMTINKPADVYQGNDQNPEATLYQILDDARSYGVPTDQLLIVVIMSRRSFRARIKNWSDVRTGVRTQCLLEEKVRRANDMYWKNVGLKVNARMGGKNFLVRSKALEMFSSGPGMIMGADVGHPGPGVSRPSLASLVWSVDKFAVSYRATARIQPPRLEQIESLWEMAATAFYNFLEDKSNRFRDGTAAVPKRVFFFRDGLSEGEFERVGRMEVEDVVRGFQAAWARYVNVQATQNGEVFRKNFTKEMVENAPVPKITYVVVGKRHHVAFFPETGSPAYDRKTGNCVAGFVADHELANPLSPMGDFYLQSHQAIQGTSRSSHYTVIQDQNGVATDEKGQVDMRRSVLYRDLLVRELIRTFRLEELAFSLCHVGSTTSGGPTTFSMDAWNGSFRKINDKIQNTMYFL</sequence>
<dbReference type="InterPro" id="IPR003165">
    <property type="entry name" value="Piwi"/>
</dbReference>
<reference evidence="2 3" key="1">
    <citation type="submission" date="2024-02" db="EMBL/GenBank/DDBJ databases">
        <title>A draft genome for the cacao thread blight pathogen Marasmius crinis-equi.</title>
        <authorList>
            <person name="Cohen S.P."/>
            <person name="Baruah I.K."/>
            <person name="Amoako-Attah I."/>
            <person name="Bukari Y."/>
            <person name="Meinhardt L.W."/>
            <person name="Bailey B.A."/>
        </authorList>
    </citation>
    <scope>NUCLEOTIDE SEQUENCE [LARGE SCALE GENOMIC DNA]</scope>
    <source>
        <strain evidence="2 3">GH-76</strain>
    </source>
</reference>
<protein>
    <recommendedName>
        <fullName evidence="1">Piwi domain-containing protein</fullName>
    </recommendedName>
</protein>
<dbReference type="SMART" id="SM00950">
    <property type="entry name" value="Piwi"/>
    <property type="match status" value="1"/>
</dbReference>
<evidence type="ECO:0000259" key="1">
    <source>
        <dbReference type="PROSITE" id="PS50822"/>
    </source>
</evidence>
<evidence type="ECO:0000313" key="2">
    <source>
        <dbReference type="EMBL" id="KAL0575889.1"/>
    </source>
</evidence>
<dbReference type="EMBL" id="JBAHYK010000265">
    <property type="protein sequence ID" value="KAL0575889.1"/>
    <property type="molecule type" value="Genomic_DNA"/>
</dbReference>